<gene>
    <name evidence="1" type="ORF">LEP1GSC059_3120</name>
</gene>
<dbReference type="Proteomes" id="UP000015442">
    <property type="component" value="Unassembled WGS sequence"/>
</dbReference>
<dbReference type="EMBL" id="AKWY02000023">
    <property type="protein sequence ID" value="EQA71038.1"/>
    <property type="molecule type" value="Genomic_DNA"/>
</dbReference>
<sequence length="62" mass="7377">MMVVIMQKSNWKMTFLYFIVVPQFSKFNYKLTICESSHILFFYKKIDLGKNGLLTPNSSYLE</sequence>
<accession>T0FCW0</accession>
<protein>
    <submittedName>
        <fullName evidence="1">Uncharacterized protein</fullName>
    </submittedName>
</protein>
<dbReference type="AlphaFoldDB" id="T0FCW0"/>
<proteinExistence type="predicted"/>
<comment type="caution">
    <text evidence="1">The sequence shown here is derived from an EMBL/GenBank/DDBJ whole genome shotgun (WGS) entry which is preliminary data.</text>
</comment>
<organism evidence="1 2">
    <name type="scientific">Leptospira noguchii serovar Panama str. CZ214</name>
    <dbReference type="NCBI Taxonomy" id="1001595"/>
    <lineage>
        <taxon>Bacteria</taxon>
        <taxon>Pseudomonadati</taxon>
        <taxon>Spirochaetota</taxon>
        <taxon>Spirochaetia</taxon>
        <taxon>Leptospirales</taxon>
        <taxon>Leptospiraceae</taxon>
        <taxon>Leptospira</taxon>
    </lineage>
</organism>
<evidence type="ECO:0000313" key="1">
    <source>
        <dbReference type="EMBL" id="EQA71038.1"/>
    </source>
</evidence>
<name>T0FCW0_9LEPT</name>
<evidence type="ECO:0000313" key="2">
    <source>
        <dbReference type="Proteomes" id="UP000015442"/>
    </source>
</evidence>
<reference evidence="1 2" key="1">
    <citation type="submission" date="2013-05" db="EMBL/GenBank/DDBJ databases">
        <authorList>
            <person name="Harkins D.M."/>
            <person name="Durkin A.S."/>
            <person name="Brinkac L.M."/>
            <person name="Haft D.H."/>
            <person name="Selengut J.D."/>
            <person name="Sanka R."/>
            <person name="DePew J."/>
            <person name="Purushe J."/>
            <person name="Hartskeerl R.A."/>
            <person name="Ahmed A."/>
            <person name="van der Linden H."/>
            <person name="Goris M.G.A."/>
            <person name="Vinetz J.M."/>
            <person name="Sutton G.G."/>
            <person name="Nierman W.C."/>
            <person name="Fouts D.E."/>
        </authorList>
    </citation>
    <scope>NUCLEOTIDE SEQUENCE [LARGE SCALE GENOMIC DNA]</scope>
    <source>
        <strain evidence="1 2">CZ214</strain>
    </source>
</reference>